<comment type="subunit">
    <text evidence="5">Self-interacts. Interacts with FtsZ.</text>
</comment>
<sequence>MDATNTYIALSIGSAYITAVAAQVNDESQIRILASERRPSEGIRHGEILNPSATGFVVKNTLELLENRIKEKIARVYVGINGRSLKTFNTTLEREFPQQKNIQAFVLEDMYQEINQAQLEEGKIYDIFQQETLIDGEPEMNPVGCNCLSIASNFRVVVGKPELGENVNRCFDRTGYTTVETPLQIIKTAQAMLSPIEREQGCVLVDFGASCTSIVVYHHNLMRYLWVLPLGGNNLTRDLMSLGVSEEIAEELKIRFGNAISKSVNATQRVNVRSEADETTILKLPLQTIAMVTEARATEIVDAVWKAIQRSGVSNDLGAGIILAGNAAKLQNLDQLLQQQTNLPVRFGSHSRFLADGTHPQYHDISYAPIIGLLLTANQDCLYKVTTQESSEVNEPKIKRKNPFSKIGNKLADSLVDLFKNES</sequence>
<gene>
    <name evidence="5" type="primary">ftsA</name>
    <name evidence="8" type="ORF">FHX64_000878</name>
</gene>
<dbReference type="InterPro" id="IPR043129">
    <property type="entry name" value="ATPase_NBD"/>
</dbReference>
<keyword evidence="2 5" id="KW-0132">Cell division</keyword>
<evidence type="ECO:0000256" key="5">
    <source>
        <dbReference type="HAMAP-Rule" id="MF_02033"/>
    </source>
</evidence>
<dbReference type="Gene3D" id="3.30.420.40">
    <property type="match status" value="2"/>
</dbReference>
<comment type="similarity">
    <text evidence="5 6">Belongs to the FtsA/MreB family.</text>
</comment>
<keyword evidence="9" id="KW-1185">Reference proteome</keyword>
<name>A0A7W5DPJ7_9PORP</name>
<dbReference type="AlphaFoldDB" id="A0A7W5DPJ7"/>
<dbReference type="InterPro" id="IPR003494">
    <property type="entry name" value="SHS2_FtsA"/>
</dbReference>
<dbReference type="PANTHER" id="PTHR32432:SF4">
    <property type="entry name" value="CELL DIVISION PROTEIN FTSA"/>
    <property type="match status" value="1"/>
</dbReference>
<feature type="domain" description="SHS2" evidence="7">
    <location>
        <begin position="7"/>
        <end position="192"/>
    </location>
</feature>
<keyword evidence="3 5" id="KW-0472">Membrane</keyword>
<evidence type="ECO:0000256" key="6">
    <source>
        <dbReference type="PIRNR" id="PIRNR003101"/>
    </source>
</evidence>
<dbReference type="EMBL" id="JACHYB010000001">
    <property type="protein sequence ID" value="MBB3186715.1"/>
    <property type="molecule type" value="Genomic_DNA"/>
</dbReference>
<evidence type="ECO:0000256" key="3">
    <source>
        <dbReference type="ARBA" id="ARBA00023136"/>
    </source>
</evidence>
<evidence type="ECO:0000256" key="4">
    <source>
        <dbReference type="ARBA" id="ARBA00023306"/>
    </source>
</evidence>
<evidence type="ECO:0000256" key="1">
    <source>
        <dbReference type="ARBA" id="ARBA00022475"/>
    </source>
</evidence>
<comment type="subcellular location">
    <subcellularLocation>
        <location evidence="5">Cell membrane</location>
        <topology evidence="5">Peripheral membrane protein</topology>
        <orientation evidence="5">Cytoplasmic side</orientation>
    </subcellularLocation>
    <text evidence="5">Localizes to the Z ring in an FtsZ-dependent manner. Targeted to the membrane through a conserved C-terminal amphipathic helix.</text>
</comment>
<accession>A0A7W5DPJ7</accession>
<keyword evidence="4 5" id="KW-0131">Cell cycle</keyword>
<dbReference type="GO" id="GO:0043093">
    <property type="term" value="P:FtsZ-dependent cytokinesis"/>
    <property type="evidence" value="ECO:0007669"/>
    <property type="project" value="UniProtKB-UniRule"/>
</dbReference>
<evidence type="ECO:0000313" key="9">
    <source>
        <dbReference type="Proteomes" id="UP000544222"/>
    </source>
</evidence>
<dbReference type="GO" id="GO:0032153">
    <property type="term" value="C:cell division site"/>
    <property type="evidence" value="ECO:0007669"/>
    <property type="project" value="UniProtKB-UniRule"/>
</dbReference>
<dbReference type="GO" id="GO:0009898">
    <property type="term" value="C:cytoplasmic side of plasma membrane"/>
    <property type="evidence" value="ECO:0007669"/>
    <property type="project" value="UniProtKB-UniRule"/>
</dbReference>
<dbReference type="SMART" id="SM00842">
    <property type="entry name" value="FtsA"/>
    <property type="match status" value="1"/>
</dbReference>
<dbReference type="PANTHER" id="PTHR32432">
    <property type="entry name" value="CELL DIVISION PROTEIN FTSA-RELATED"/>
    <property type="match status" value="1"/>
</dbReference>
<dbReference type="NCBIfam" id="TIGR01174">
    <property type="entry name" value="ftsA"/>
    <property type="match status" value="1"/>
</dbReference>
<comment type="caution">
    <text evidence="8">The sequence shown here is derived from an EMBL/GenBank/DDBJ whole genome shotgun (WGS) entry which is preliminary data.</text>
</comment>
<organism evidence="8 9">
    <name type="scientific">Microbacter margulisiae</name>
    <dbReference type="NCBI Taxonomy" id="1350067"/>
    <lineage>
        <taxon>Bacteria</taxon>
        <taxon>Pseudomonadati</taxon>
        <taxon>Bacteroidota</taxon>
        <taxon>Bacteroidia</taxon>
        <taxon>Bacteroidales</taxon>
        <taxon>Porphyromonadaceae</taxon>
        <taxon>Microbacter</taxon>
    </lineage>
</organism>
<dbReference type="Proteomes" id="UP000544222">
    <property type="component" value="Unassembled WGS sequence"/>
</dbReference>
<dbReference type="SUPFAM" id="SSF53067">
    <property type="entry name" value="Actin-like ATPase domain"/>
    <property type="match status" value="2"/>
</dbReference>
<dbReference type="PIRSF" id="PIRSF003101">
    <property type="entry name" value="FtsA"/>
    <property type="match status" value="1"/>
</dbReference>
<dbReference type="InterPro" id="IPR050696">
    <property type="entry name" value="FtsA/MreB"/>
</dbReference>
<keyword evidence="1 5" id="KW-1003">Cell membrane</keyword>
<comment type="function">
    <text evidence="5 6">Cell division protein that is involved in the assembly of the Z ring. May serve as a membrane anchor for the Z ring.</text>
</comment>
<proteinExistence type="inferred from homology"/>
<evidence type="ECO:0000256" key="2">
    <source>
        <dbReference type="ARBA" id="ARBA00022618"/>
    </source>
</evidence>
<reference evidence="8 9" key="1">
    <citation type="submission" date="2020-08" db="EMBL/GenBank/DDBJ databases">
        <title>Genomic Encyclopedia of Type Strains, Phase IV (KMG-IV): sequencing the most valuable type-strain genomes for metagenomic binning, comparative biology and taxonomic classification.</title>
        <authorList>
            <person name="Goeker M."/>
        </authorList>
    </citation>
    <scope>NUCLEOTIDE SEQUENCE [LARGE SCALE GENOMIC DNA]</scope>
    <source>
        <strain evidence="8 9">DSM 27471</strain>
    </source>
</reference>
<dbReference type="HAMAP" id="MF_02033">
    <property type="entry name" value="FtsA"/>
    <property type="match status" value="1"/>
</dbReference>
<evidence type="ECO:0000259" key="7">
    <source>
        <dbReference type="SMART" id="SM00842"/>
    </source>
</evidence>
<evidence type="ECO:0000313" key="8">
    <source>
        <dbReference type="EMBL" id="MBB3186715.1"/>
    </source>
</evidence>
<protein>
    <recommendedName>
        <fullName evidence="5 6">Cell division protein FtsA</fullName>
    </recommendedName>
</protein>
<dbReference type="InterPro" id="IPR020823">
    <property type="entry name" value="Cell_div_FtsA"/>
</dbReference>
<dbReference type="Pfam" id="PF14450">
    <property type="entry name" value="FtsA"/>
    <property type="match status" value="1"/>
</dbReference>
<dbReference type="RefSeq" id="WP_183412568.1">
    <property type="nucleotide sequence ID" value="NZ_JACHYB010000001.1"/>
</dbReference>